<dbReference type="Pfam" id="PF17270">
    <property type="entry name" value="DUF5336"/>
    <property type="match status" value="1"/>
</dbReference>
<feature type="transmembrane region" description="Helical" evidence="2">
    <location>
        <begin position="77"/>
        <end position="95"/>
    </location>
</feature>
<feature type="region of interest" description="Disordered" evidence="1">
    <location>
        <begin position="185"/>
        <end position="301"/>
    </location>
</feature>
<evidence type="ECO:0008006" key="5">
    <source>
        <dbReference type="Google" id="ProtNLM"/>
    </source>
</evidence>
<reference evidence="3 4" key="1">
    <citation type="submission" date="2014-01" db="EMBL/GenBank/DDBJ databases">
        <authorList>
            <person name="Dobos K."/>
            <person name="Lenaerts A."/>
            <person name="Ordway D."/>
            <person name="DeGroote M.A."/>
            <person name="Parker T."/>
            <person name="Sizemore C."/>
            <person name="Tallon L.J."/>
            <person name="Sadzewicz L.K."/>
            <person name="Sengamalay N."/>
            <person name="Fraser C.M."/>
            <person name="Hine E."/>
            <person name="Shefchek K.A."/>
            <person name="Das S.P."/>
            <person name="Tettelin H."/>
        </authorList>
    </citation>
    <scope>NUCLEOTIDE SEQUENCE [LARGE SCALE GENOMIC DNA]</scope>
    <source>
        <strain evidence="3 4">Harvey</strain>
    </source>
</reference>
<evidence type="ECO:0000256" key="2">
    <source>
        <dbReference type="SAM" id="Phobius"/>
    </source>
</evidence>
<proteinExistence type="predicted"/>
<keyword evidence="4" id="KW-1185">Reference proteome</keyword>
<evidence type="ECO:0000313" key="3">
    <source>
        <dbReference type="EMBL" id="EUA85969.1"/>
    </source>
</evidence>
<comment type="caution">
    <text evidence="3">The sequence shown here is derived from an EMBL/GenBank/DDBJ whole genome shotgun (WGS) entry which is preliminary data.</text>
</comment>
<keyword evidence="2" id="KW-0812">Transmembrane</keyword>
<feature type="compositionally biased region" description="Polar residues" evidence="1">
    <location>
        <begin position="217"/>
        <end position="244"/>
    </location>
</feature>
<evidence type="ECO:0000313" key="4">
    <source>
        <dbReference type="Proteomes" id="UP000020681"/>
    </source>
</evidence>
<sequence>MTYTPGSPGYPPAQSGGSYGGATPSFAQADDAASKLPMYLNVAVAVLGFLAYLASFGPMFTISSELGGGSSEASGDTVLAVGMALLAGLLAGVSLLPKVKSYGAVVAVVSILGVFLMISSTFNKPSAFSTGWALWIVLVCIVFQAVAAVGALLLETGVVSAPAPRPKFDPYGQYGQYGQYGGQPGGYYGQPGAQQSAPNPQQSPQQPSGYGSQYGGFTSSQGSNPSSGGFSAPQAQSAPQPMHQTPSTPPTGFPSFSPPPSVSAGTGSQGGSAPVNYANPSGAQQNYGQGQQSSSPGSAPV</sequence>
<dbReference type="Proteomes" id="UP000020681">
    <property type="component" value="Unassembled WGS sequence"/>
</dbReference>
<accession>A0ABN0QMX6</accession>
<protein>
    <recommendedName>
        <fullName evidence="5">34 kDa antigenic protein</fullName>
    </recommendedName>
</protein>
<keyword evidence="2" id="KW-0472">Membrane</keyword>
<feature type="compositionally biased region" description="Low complexity" evidence="1">
    <location>
        <begin position="190"/>
        <end position="211"/>
    </location>
</feature>
<feature type="transmembrane region" description="Helical" evidence="2">
    <location>
        <begin position="102"/>
        <end position="120"/>
    </location>
</feature>
<gene>
    <name evidence="3" type="ORF">I551_7676</name>
</gene>
<feature type="transmembrane region" description="Helical" evidence="2">
    <location>
        <begin position="38"/>
        <end position="57"/>
    </location>
</feature>
<feature type="compositionally biased region" description="Pro residues" evidence="1">
    <location>
        <begin position="247"/>
        <end position="261"/>
    </location>
</feature>
<dbReference type="EMBL" id="JAOL01000186">
    <property type="protein sequence ID" value="EUA85969.1"/>
    <property type="molecule type" value="Genomic_DNA"/>
</dbReference>
<organism evidence="3 4">
    <name type="scientific">Mycobacterium ulcerans str. Harvey</name>
    <dbReference type="NCBI Taxonomy" id="1299332"/>
    <lineage>
        <taxon>Bacteria</taxon>
        <taxon>Bacillati</taxon>
        <taxon>Actinomycetota</taxon>
        <taxon>Actinomycetes</taxon>
        <taxon>Mycobacteriales</taxon>
        <taxon>Mycobacteriaceae</taxon>
        <taxon>Mycobacterium</taxon>
        <taxon>Mycobacterium ulcerans group</taxon>
    </lineage>
</organism>
<feature type="compositionally biased region" description="Low complexity" evidence="1">
    <location>
        <begin position="281"/>
        <end position="301"/>
    </location>
</feature>
<dbReference type="InterPro" id="IPR035166">
    <property type="entry name" value="DUF5336"/>
</dbReference>
<name>A0ABN0QMX6_MYCUL</name>
<feature type="transmembrane region" description="Helical" evidence="2">
    <location>
        <begin position="132"/>
        <end position="154"/>
    </location>
</feature>
<keyword evidence="2" id="KW-1133">Transmembrane helix</keyword>
<evidence type="ECO:0000256" key="1">
    <source>
        <dbReference type="SAM" id="MobiDB-lite"/>
    </source>
</evidence>